<dbReference type="GO" id="GO:0009231">
    <property type="term" value="P:riboflavin biosynthetic process"/>
    <property type="evidence" value="ECO:0007669"/>
    <property type="project" value="TreeGrafter"/>
</dbReference>
<dbReference type="GO" id="GO:0046872">
    <property type="term" value="F:metal ion binding"/>
    <property type="evidence" value="ECO:0007669"/>
    <property type="project" value="UniProtKB-KW"/>
</dbReference>
<sequence>MTLDTEETIAILPLGATEQHGPHLPFETDWLIAEEVARRAQAEAQDLPLTVLPVEKVGYSIEHSDHAGTQTLGYAEAVERWIGIGALLAARGFRKLVLLNAHGGNSPLMTIVTTELRVRCNMLAIATSWTRYGYPSDLVSDEERALGIHGGFIETSVMLAIRPDLVRMDKARDFASEQARFRSDYKHLRAYGPHAFGWMMRDLSADGVTGNAAAANAEAGECILEHSVKGFVELLNDVHRFDPDTLRAS</sequence>
<comment type="caution">
    <text evidence="6">The sequence shown here is derived from an EMBL/GenBank/DDBJ whole genome shotgun (WGS) entry which is preliminary data.</text>
</comment>
<dbReference type="PANTHER" id="PTHR35005:SF1">
    <property type="entry name" value="2-AMINO-5-FORMYLAMINO-6-RIBOSYLAMINOPYRIMIDIN-4(3H)-ONE 5'-MONOPHOSPHATE DEFORMYLASE"/>
    <property type="match status" value="1"/>
</dbReference>
<evidence type="ECO:0000256" key="5">
    <source>
        <dbReference type="ARBA" id="ARBA00024029"/>
    </source>
</evidence>
<dbReference type="Pfam" id="PF02633">
    <property type="entry name" value="Creatininase"/>
    <property type="match status" value="1"/>
</dbReference>
<name>A0A916RQ08_9HYPH</name>
<dbReference type="RefSeq" id="WP_188720728.1">
    <property type="nucleotide sequence ID" value="NZ_BMIF01000004.1"/>
</dbReference>
<keyword evidence="7" id="KW-1185">Reference proteome</keyword>
<dbReference type="Proteomes" id="UP000636264">
    <property type="component" value="Unassembled WGS sequence"/>
</dbReference>
<proteinExistence type="inferred from homology"/>
<evidence type="ECO:0000313" key="7">
    <source>
        <dbReference type="Proteomes" id="UP000636264"/>
    </source>
</evidence>
<dbReference type="EMBL" id="BMIF01000004">
    <property type="protein sequence ID" value="GGA64764.1"/>
    <property type="molecule type" value="Genomic_DNA"/>
</dbReference>
<accession>A0A916RQ08</accession>
<dbReference type="InterPro" id="IPR024087">
    <property type="entry name" value="Creatininase-like_sf"/>
</dbReference>
<reference evidence="6" key="2">
    <citation type="submission" date="2020-09" db="EMBL/GenBank/DDBJ databases">
        <authorList>
            <person name="Sun Q."/>
            <person name="Zhou Y."/>
        </authorList>
    </citation>
    <scope>NUCLEOTIDE SEQUENCE</scope>
    <source>
        <strain evidence="6">CGMCC 1.15320</strain>
    </source>
</reference>
<keyword evidence="4" id="KW-0862">Zinc</keyword>
<gene>
    <name evidence="6" type="ORF">GCM10011385_18210</name>
</gene>
<comment type="similarity">
    <text evidence="5">Belongs to the creatininase superfamily.</text>
</comment>
<dbReference type="PANTHER" id="PTHR35005">
    <property type="entry name" value="3-DEHYDRO-SCYLLO-INOSOSE HYDROLASE"/>
    <property type="match status" value="1"/>
</dbReference>
<dbReference type="GO" id="GO:0016811">
    <property type="term" value="F:hydrolase activity, acting on carbon-nitrogen (but not peptide) bonds, in linear amides"/>
    <property type="evidence" value="ECO:0007669"/>
    <property type="project" value="TreeGrafter"/>
</dbReference>
<dbReference type="InterPro" id="IPR003785">
    <property type="entry name" value="Creatininase/forma_Hydrolase"/>
</dbReference>
<evidence type="ECO:0000313" key="6">
    <source>
        <dbReference type="EMBL" id="GGA64764.1"/>
    </source>
</evidence>
<keyword evidence="3" id="KW-0378">Hydrolase</keyword>
<dbReference type="SUPFAM" id="SSF102215">
    <property type="entry name" value="Creatininase"/>
    <property type="match status" value="1"/>
</dbReference>
<dbReference type="AlphaFoldDB" id="A0A916RQ08"/>
<evidence type="ECO:0000256" key="1">
    <source>
        <dbReference type="ARBA" id="ARBA00001947"/>
    </source>
</evidence>
<evidence type="ECO:0000256" key="2">
    <source>
        <dbReference type="ARBA" id="ARBA00022723"/>
    </source>
</evidence>
<keyword evidence="2" id="KW-0479">Metal-binding</keyword>
<dbReference type="Gene3D" id="3.40.50.10310">
    <property type="entry name" value="Creatininase"/>
    <property type="match status" value="1"/>
</dbReference>
<organism evidence="6 7">
    <name type="scientific">Nitratireductor aestuarii</name>
    <dbReference type="NCBI Taxonomy" id="1735103"/>
    <lineage>
        <taxon>Bacteria</taxon>
        <taxon>Pseudomonadati</taxon>
        <taxon>Pseudomonadota</taxon>
        <taxon>Alphaproteobacteria</taxon>
        <taxon>Hyphomicrobiales</taxon>
        <taxon>Phyllobacteriaceae</taxon>
        <taxon>Nitratireductor</taxon>
    </lineage>
</organism>
<protein>
    <submittedName>
        <fullName evidence="6">Creatininase</fullName>
    </submittedName>
</protein>
<evidence type="ECO:0000256" key="4">
    <source>
        <dbReference type="ARBA" id="ARBA00022833"/>
    </source>
</evidence>
<reference evidence="6" key="1">
    <citation type="journal article" date="2014" name="Int. J. Syst. Evol. Microbiol.">
        <title>Complete genome sequence of Corynebacterium casei LMG S-19264T (=DSM 44701T), isolated from a smear-ripened cheese.</title>
        <authorList>
            <consortium name="US DOE Joint Genome Institute (JGI-PGF)"/>
            <person name="Walter F."/>
            <person name="Albersmeier A."/>
            <person name="Kalinowski J."/>
            <person name="Ruckert C."/>
        </authorList>
    </citation>
    <scope>NUCLEOTIDE SEQUENCE</scope>
    <source>
        <strain evidence="6">CGMCC 1.15320</strain>
    </source>
</reference>
<evidence type="ECO:0000256" key="3">
    <source>
        <dbReference type="ARBA" id="ARBA00022801"/>
    </source>
</evidence>
<comment type="cofactor">
    <cofactor evidence="1">
        <name>Zn(2+)</name>
        <dbReference type="ChEBI" id="CHEBI:29105"/>
    </cofactor>
</comment>